<evidence type="ECO:0000256" key="1">
    <source>
        <dbReference type="SAM" id="MobiDB-lite"/>
    </source>
</evidence>
<name>A0ABD3E0Z3_9LAMI</name>
<reference evidence="3" key="1">
    <citation type="journal article" date="2024" name="IScience">
        <title>Strigolactones Initiate the Formation of Haustorium-like Structures in Castilleja.</title>
        <authorList>
            <person name="Buerger M."/>
            <person name="Peterson D."/>
            <person name="Chory J."/>
        </authorList>
    </citation>
    <scope>NUCLEOTIDE SEQUENCE [LARGE SCALE GENOMIC DNA]</scope>
</reference>
<dbReference type="PANTHER" id="PTHR33312">
    <property type="entry name" value="MEMBRANE-ASSOCIATED KINASE REGULATOR 4-RELATED"/>
    <property type="match status" value="1"/>
</dbReference>
<evidence type="ECO:0000313" key="3">
    <source>
        <dbReference type="Proteomes" id="UP001632038"/>
    </source>
</evidence>
<dbReference type="EMBL" id="JAVIJP010000011">
    <property type="protein sequence ID" value="KAL3646704.1"/>
    <property type="molecule type" value="Genomic_DNA"/>
</dbReference>
<dbReference type="Proteomes" id="UP001632038">
    <property type="component" value="Unassembled WGS sequence"/>
</dbReference>
<organism evidence="2 3">
    <name type="scientific">Castilleja foliolosa</name>
    <dbReference type="NCBI Taxonomy" id="1961234"/>
    <lineage>
        <taxon>Eukaryota</taxon>
        <taxon>Viridiplantae</taxon>
        <taxon>Streptophyta</taxon>
        <taxon>Embryophyta</taxon>
        <taxon>Tracheophyta</taxon>
        <taxon>Spermatophyta</taxon>
        <taxon>Magnoliopsida</taxon>
        <taxon>eudicotyledons</taxon>
        <taxon>Gunneridae</taxon>
        <taxon>Pentapetalae</taxon>
        <taxon>asterids</taxon>
        <taxon>lamiids</taxon>
        <taxon>Lamiales</taxon>
        <taxon>Orobanchaceae</taxon>
        <taxon>Pedicularideae</taxon>
        <taxon>Castillejinae</taxon>
        <taxon>Castilleja</taxon>
    </lineage>
</organism>
<proteinExistence type="predicted"/>
<comment type="caution">
    <text evidence="2">The sequence shown here is derived from an EMBL/GenBank/DDBJ whole genome shotgun (WGS) entry which is preliminary data.</text>
</comment>
<keyword evidence="3" id="KW-1185">Reference proteome</keyword>
<dbReference type="PANTHER" id="PTHR33312:SF5">
    <property type="entry name" value="MEMBRANE-ASSOCIATED KINASE REGULATOR 4-RELATED"/>
    <property type="match status" value="1"/>
</dbReference>
<dbReference type="InterPro" id="IPR039620">
    <property type="entry name" value="BKI1/MAKR1/3/4"/>
</dbReference>
<evidence type="ECO:0000313" key="2">
    <source>
        <dbReference type="EMBL" id="KAL3646704.1"/>
    </source>
</evidence>
<gene>
    <name evidence="2" type="ORF">CASFOL_009248</name>
</gene>
<sequence length="271" mass="30821">MSTNEEHYIDMELKTSSPSKNIEFEFQMSFNCKNGPKQENNTSPADELFYKGQLLPLHLRQRRQIIESISVSEITKMPFQESNNHYHHHHHSMPSIDSVNISPSESCRVSCDQDYYNFSDLQMKKPKRLKLAQKLKQNLSKVEALVSKYLKISKKGSSFGHISRTSCPKVANFVEDNNIHRKSFSDTIKRHSPTKCLSSSSSDSSSTASSSSSSFSLRSNGQYELSFLRRSSSVNEIEASINAAIDHCKKSMQIFHAIHFGEDEKKGKPNF</sequence>
<dbReference type="AlphaFoldDB" id="A0ABD3E0Z3"/>
<accession>A0ABD3E0Z3</accession>
<feature type="compositionally biased region" description="Low complexity" evidence="1">
    <location>
        <begin position="198"/>
        <end position="217"/>
    </location>
</feature>
<feature type="region of interest" description="Disordered" evidence="1">
    <location>
        <begin position="190"/>
        <end position="217"/>
    </location>
</feature>
<protein>
    <submittedName>
        <fullName evidence="2">Uncharacterized protein</fullName>
    </submittedName>
</protein>